<protein>
    <submittedName>
        <fullName evidence="2">Mycothiol conjugate amidase Mca</fullName>
    </submittedName>
</protein>
<dbReference type="InterPro" id="IPR024078">
    <property type="entry name" value="LmbE-like_dom_sf"/>
</dbReference>
<dbReference type="NCBIfam" id="TIGR03446">
    <property type="entry name" value="mycothiol_Mca"/>
    <property type="match status" value="1"/>
</dbReference>
<feature type="region of interest" description="Disordered" evidence="1">
    <location>
        <begin position="299"/>
        <end position="328"/>
    </location>
</feature>
<name>A0ABV6C4T0_9ACTN</name>
<organism evidence="2 3">
    <name type="scientific">Aciditerrimonas ferrireducens</name>
    <dbReference type="NCBI Taxonomy" id="667306"/>
    <lineage>
        <taxon>Bacteria</taxon>
        <taxon>Bacillati</taxon>
        <taxon>Actinomycetota</taxon>
        <taxon>Acidimicrobiia</taxon>
        <taxon>Acidimicrobiales</taxon>
        <taxon>Acidimicrobiaceae</taxon>
        <taxon>Aciditerrimonas</taxon>
    </lineage>
</organism>
<dbReference type="SUPFAM" id="SSF102588">
    <property type="entry name" value="LmbE-like"/>
    <property type="match status" value="1"/>
</dbReference>
<comment type="caution">
    <text evidence="2">The sequence shown here is derived from an EMBL/GenBank/DDBJ whole genome shotgun (WGS) entry which is preliminary data.</text>
</comment>
<dbReference type="Proteomes" id="UP001589788">
    <property type="component" value="Unassembled WGS sequence"/>
</dbReference>
<gene>
    <name evidence="2" type="primary">mca</name>
    <name evidence="2" type="ORF">ACFFRE_11215</name>
</gene>
<proteinExistence type="predicted"/>
<evidence type="ECO:0000313" key="3">
    <source>
        <dbReference type="Proteomes" id="UP001589788"/>
    </source>
</evidence>
<dbReference type="RefSeq" id="WP_377790326.1">
    <property type="nucleotide sequence ID" value="NZ_JBHLYQ010000138.1"/>
</dbReference>
<dbReference type="PANTHER" id="PTHR12993:SF11">
    <property type="entry name" value="N-ACETYLGLUCOSAMINYL-PHOSPHATIDYLINOSITOL DE-N-ACETYLASE"/>
    <property type="match status" value="1"/>
</dbReference>
<evidence type="ECO:0000313" key="2">
    <source>
        <dbReference type="EMBL" id="MFC0082701.1"/>
    </source>
</evidence>
<dbReference type="Pfam" id="PF02585">
    <property type="entry name" value="PIG-L"/>
    <property type="match status" value="1"/>
</dbReference>
<dbReference type="EMBL" id="JBHLYQ010000138">
    <property type="protein sequence ID" value="MFC0082701.1"/>
    <property type="molecule type" value="Genomic_DNA"/>
</dbReference>
<reference evidence="2 3" key="1">
    <citation type="submission" date="2024-09" db="EMBL/GenBank/DDBJ databases">
        <authorList>
            <person name="Sun Q."/>
            <person name="Mori K."/>
        </authorList>
    </citation>
    <scope>NUCLEOTIDE SEQUENCE [LARGE SCALE GENOMIC DNA]</scope>
    <source>
        <strain evidence="2 3">JCM 15389</strain>
    </source>
</reference>
<dbReference type="InterPro" id="IPR017811">
    <property type="entry name" value="Mca"/>
</dbReference>
<sequence length="328" mass="35734">MGSLSDQARRCLLTVHAHPDDESSKGPATVARYHAAGVRTVLVCCTGGEAGDILNPAMDRPEVRADLAAIRRRELEAAVRVIGYDELVWLGYRDSGMPGTPGNADPRCFAQADLGEAVGRLVAVLRRERPQVVVTYPEDQRGYPHPDHLRVHEVTMAAVEAAADPEAYPEAGRPWQVAKVYASGFSGRRVLALHEKFLELGLESPFDERWLERARTPQPPPTTQVDVRAFSLVRREALLAHRTQVDPTSRWWFGLPPEVEAEAYPVDEYWLLRVAPGWTAPLPAPLGPGPVEDDLFAGVGTEEDPICSGAAPKATAPSGTGPRGHRNG</sequence>
<keyword evidence="3" id="KW-1185">Reference proteome</keyword>
<dbReference type="InterPro" id="IPR003737">
    <property type="entry name" value="GlcNAc_PI_deacetylase-related"/>
</dbReference>
<dbReference type="PANTHER" id="PTHR12993">
    <property type="entry name" value="N-ACETYLGLUCOSAMINYL-PHOSPHATIDYLINOSITOL DE-N-ACETYLASE-RELATED"/>
    <property type="match status" value="1"/>
</dbReference>
<accession>A0ABV6C4T0</accession>
<dbReference type="Gene3D" id="3.40.50.10320">
    <property type="entry name" value="LmbE-like"/>
    <property type="match status" value="1"/>
</dbReference>
<evidence type="ECO:0000256" key="1">
    <source>
        <dbReference type="SAM" id="MobiDB-lite"/>
    </source>
</evidence>